<dbReference type="PANTHER" id="PTHR12473">
    <property type="entry name" value="UBIQUITIN CARBOXYL-TERMINAL HYDROLASE MINDY-4-RELATED"/>
    <property type="match status" value="1"/>
</dbReference>
<dbReference type="GO" id="GO:0004843">
    <property type="term" value="F:cysteine-type deubiquitinase activity"/>
    <property type="evidence" value="ECO:0007669"/>
    <property type="project" value="UniProtKB-EC"/>
</dbReference>
<evidence type="ECO:0000256" key="1">
    <source>
        <dbReference type="ARBA" id="ARBA00011074"/>
    </source>
</evidence>
<evidence type="ECO:0000313" key="3">
    <source>
        <dbReference type="EMBL" id="ORX81495.1"/>
    </source>
</evidence>
<dbReference type="SMART" id="SM01174">
    <property type="entry name" value="DUF4205"/>
    <property type="match status" value="1"/>
</dbReference>
<dbReference type="GO" id="GO:1990380">
    <property type="term" value="F:K48-linked deubiquitinase activity"/>
    <property type="evidence" value="ECO:0007669"/>
    <property type="project" value="InterPro"/>
</dbReference>
<organism evidence="3 4">
    <name type="scientific">Anaeromyces robustus</name>
    <dbReference type="NCBI Taxonomy" id="1754192"/>
    <lineage>
        <taxon>Eukaryota</taxon>
        <taxon>Fungi</taxon>
        <taxon>Fungi incertae sedis</taxon>
        <taxon>Chytridiomycota</taxon>
        <taxon>Chytridiomycota incertae sedis</taxon>
        <taxon>Neocallimastigomycetes</taxon>
        <taxon>Neocallimastigales</taxon>
        <taxon>Neocallimastigaceae</taxon>
        <taxon>Anaeromyces</taxon>
    </lineage>
</organism>
<gene>
    <name evidence="3" type="ORF">BCR32DRAFT_268238</name>
</gene>
<evidence type="ECO:0000313" key="4">
    <source>
        <dbReference type="Proteomes" id="UP000193944"/>
    </source>
</evidence>
<dbReference type="InterPro" id="IPR039785">
    <property type="entry name" value="MINY3/4"/>
</dbReference>
<keyword evidence="4" id="KW-1185">Reference proteome</keyword>
<dbReference type="PANTHER" id="PTHR12473:SF8">
    <property type="entry name" value="UBIQUITIN CARBOXYL-TERMINAL HYDROLASE MINDY-4-RELATED"/>
    <property type="match status" value="1"/>
</dbReference>
<dbReference type="AlphaFoldDB" id="A0A1Y1X6Z6"/>
<feature type="domain" description="Deubiquitinating enzyme MINDY-3/4 conserved" evidence="2">
    <location>
        <begin position="54"/>
        <end position="396"/>
    </location>
</feature>
<sequence>MLIEDIQIQDFDDITMNDINLTSHRFSSSHSNNNMNIWKNQGQPISMETSKDLLNLVYGDTKENYQDAWKGKRFIFNKNPVVSYGLIQEKGGPCGLISVVQAFIILHLVFKNSKYENVDEEMLHSFTEDEREEALINSLADIIWKSGEWNNKCIIALPSPNSLSKNLAENLILYNIYSRDACCNFISQNLSQIQIHGFLILLYSTILSRGIDNVHNDMDEPNNTLIGMHGYCTQDLVNLLITGKATSNVHDNDIRLGDDNAPDDQCKILKGIKSQPSIGHLSLFEHYRSVIVGSFYKNPIYPIFIVCSESHYTVLFSLDKDVVSTKRNISMFDLFYYDQLSNQQDEIKLTLTLLNNNYNEDDENNGEIIDHHKKLIPPLNLCIKTKWKNVNIDWNDTDPLL</sequence>
<dbReference type="GO" id="GO:0006508">
    <property type="term" value="P:proteolysis"/>
    <property type="evidence" value="ECO:0007669"/>
    <property type="project" value="UniProtKB-KW"/>
</dbReference>
<name>A0A1Y1X6Z6_9FUNG</name>
<accession>A0A1Y1X6Z6</accession>
<dbReference type="EMBL" id="MCFG01000117">
    <property type="protein sequence ID" value="ORX81495.1"/>
    <property type="molecule type" value="Genomic_DNA"/>
</dbReference>
<reference evidence="3 4" key="2">
    <citation type="submission" date="2016-08" db="EMBL/GenBank/DDBJ databases">
        <title>Pervasive Adenine N6-methylation of Active Genes in Fungi.</title>
        <authorList>
            <consortium name="DOE Joint Genome Institute"/>
            <person name="Mondo S.J."/>
            <person name="Dannebaum R.O."/>
            <person name="Kuo R.C."/>
            <person name="Labutti K."/>
            <person name="Haridas S."/>
            <person name="Kuo A."/>
            <person name="Salamov A."/>
            <person name="Ahrendt S.R."/>
            <person name="Lipzen A."/>
            <person name="Sullivan W."/>
            <person name="Andreopoulos W.B."/>
            <person name="Clum A."/>
            <person name="Lindquist E."/>
            <person name="Daum C."/>
            <person name="Ramamoorthy G.K."/>
            <person name="Gryganskyi A."/>
            <person name="Culley D."/>
            <person name="Magnuson J.K."/>
            <person name="James T.Y."/>
            <person name="O'Malley M.A."/>
            <person name="Stajich J.E."/>
            <person name="Spatafora J.W."/>
            <person name="Visel A."/>
            <person name="Grigoriev I.V."/>
        </authorList>
    </citation>
    <scope>NUCLEOTIDE SEQUENCE [LARGE SCALE GENOMIC DNA]</scope>
    <source>
        <strain evidence="3 4">S4</strain>
    </source>
</reference>
<evidence type="ECO:0000259" key="2">
    <source>
        <dbReference type="SMART" id="SM01174"/>
    </source>
</evidence>
<reference evidence="3 4" key="1">
    <citation type="submission" date="2016-08" db="EMBL/GenBank/DDBJ databases">
        <title>A Parts List for Fungal Cellulosomes Revealed by Comparative Genomics.</title>
        <authorList>
            <consortium name="DOE Joint Genome Institute"/>
            <person name="Haitjema C.H."/>
            <person name="Gilmore S.P."/>
            <person name="Henske J.K."/>
            <person name="Solomon K.V."/>
            <person name="De Groot R."/>
            <person name="Kuo A."/>
            <person name="Mondo S.J."/>
            <person name="Salamov A.A."/>
            <person name="Labutti K."/>
            <person name="Zhao Z."/>
            <person name="Chiniquy J."/>
            <person name="Barry K."/>
            <person name="Brewer H.M."/>
            <person name="Purvine S.O."/>
            <person name="Wright A.T."/>
            <person name="Boxma B."/>
            <person name="Van Alen T."/>
            <person name="Hackstein J.H."/>
            <person name="Baker S.E."/>
            <person name="Grigoriev I.V."/>
            <person name="O'Malley M.A."/>
        </authorList>
    </citation>
    <scope>NUCLEOTIDE SEQUENCE [LARGE SCALE GENOMIC DNA]</scope>
    <source>
        <strain evidence="3 4">S4</strain>
    </source>
</reference>
<comment type="similarity">
    <text evidence="1">Belongs to the MINDY deubiquitinase family. FAM188 subfamily.</text>
</comment>
<protein>
    <recommendedName>
        <fullName evidence="2">Deubiquitinating enzyme MINDY-3/4 conserved domain-containing protein</fullName>
    </recommendedName>
</protein>
<dbReference type="InterPro" id="IPR025257">
    <property type="entry name" value="MINDY-3/4_CD"/>
</dbReference>
<dbReference type="Pfam" id="PF13898">
    <property type="entry name" value="MINDY-3_4_CD"/>
    <property type="match status" value="1"/>
</dbReference>
<dbReference type="Proteomes" id="UP000193944">
    <property type="component" value="Unassembled WGS sequence"/>
</dbReference>
<dbReference type="OrthoDB" id="10263628at2759"/>
<dbReference type="GO" id="GO:0071108">
    <property type="term" value="P:protein K48-linked deubiquitination"/>
    <property type="evidence" value="ECO:0007669"/>
    <property type="project" value="InterPro"/>
</dbReference>
<comment type="caution">
    <text evidence="3">The sequence shown here is derived from an EMBL/GenBank/DDBJ whole genome shotgun (WGS) entry which is preliminary data.</text>
</comment>
<proteinExistence type="inferred from homology"/>